<organism evidence="5 6">
    <name type="scientific">Oleoguttula mirabilis</name>
    <dbReference type="NCBI Taxonomy" id="1507867"/>
    <lineage>
        <taxon>Eukaryota</taxon>
        <taxon>Fungi</taxon>
        <taxon>Dikarya</taxon>
        <taxon>Ascomycota</taxon>
        <taxon>Pezizomycotina</taxon>
        <taxon>Dothideomycetes</taxon>
        <taxon>Dothideomycetidae</taxon>
        <taxon>Mycosphaerellales</taxon>
        <taxon>Teratosphaeriaceae</taxon>
        <taxon>Oleoguttula</taxon>
    </lineage>
</organism>
<keyword evidence="6" id="KW-1185">Reference proteome</keyword>
<evidence type="ECO:0000256" key="2">
    <source>
        <dbReference type="ARBA" id="ARBA00022801"/>
    </source>
</evidence>
<dbReference type="InterPro" id="IPR005945">
    <property type="entry name" value="Pro_imino_pep"/>
</dbReference>
<dbReference type="EMBL" id="JAVFHQ010000033">
    <property type="protein sequence ID" value="KAK4543275.1"/>
    <property type="molecule type" value="Genomic_DNA"/>
</dbReference>
<proteinExistence type="inferred from homology"/>
<dbReference type="Gene3D" id="3.40.50.1820">
    <property type="entry name" value="alpha/beta hydrolase"/>
    <property type="match status" value="1"/>
</dbReference>
<evidence type="ECO:0000313" key="5">
    <source>
        <dbReference type="EMBL" id="KAK4543275.1"/>
    </source>
</evidence>
<comment type="similarity">
    <text evidence="1">Belongs to the peptidase S33 family.</text>
</comment>
<dbReference type="InterPro" id="IPR029058">
    <property type="entry name" value="AB_hydrolase_fold"/>
</dbReference>
<dbReference type="PRINTS" id="PR00793">
    <property type="entry name" value="PROAMNOPTASE"/>
</dbReference>
<dbReference type="NCBIfam" id="TIGR01250">
    <property type="entry name" value="pro_imino_pep_2"/>
    <property type="match status" value="1"/>
</dbReference>
<comment type="caution">
    <text evidence="5">The sequence shown here is derived from an EMBL/GenBank/DDBJ whole genome shotgun (WGS) entry which is preliminary data.</text>
</comment>
<dbReference type="GO" id="GO:0008233">
    <property type="term" value="F:peptidase activity"/>
    <property type="evidence" value="ECO:0007669"/>
    <property type="project" value="InterPro"/>
</dbReference>
<evidence type="ECO:0000256" key="1">
    <source>
        <dbReference type="ARBA" id="ARBA00010088"/>
    </source>
</evidence>
<dbReference type="PANTHER" id="PTHR43194">
    <property type="entry name" value="HYDROLASE ALPHA/BETA FOLD FAMILY"/>
    <property type="match status" value="1"/>
</dbReference>
<dbReference type="Proteomes" id="UP001324427">
    <property type="component" value="Unassembled WGS sequence"/>
</dbReference>
<dbReference type="InterPro" id="IPR002410">
    <property type="entry name" value="Peptidase_S33"/>
</dbReference>
<keyword evidence="2" id="KW-0378">Hydrolase</keyword>
<feature type="region of interest" description="Disordered" evidence="3">
    <location>
        <begin position="1"/>
        <end position="38"/>
    </location>
</feature>
<dbReference type="GO" id="GO:0006508">
    <property type="term" value="P:proteolysis"/>
    <property type="evidence" value="ECO:0007669"/>
    <property type="project" value="InterPro"/>
</dbReference>
<dbReference type="PANTHER" id="PTHR43194:SF2">
    <property type="entry name" value="PEROXISOMAL MEMBRANE PROTEIN LPX1"/>
    <property type="match status" value="1"/>
</dbReference>
<dbReference type="Pfam" id="PF00561">
    <property type="entry name" value="Abhydrolase_1"/>
    <property type="match status" value="1"/>
</dbReference>
<dbReference type="SUPFAM" id="SSF53474">
    <property type="entry name" value="alpha/beta-Hydrolases"/>
    <property type="match status" value="1"/>
</dbReference>
<evidence type="ECO:0000259" key="4">
    <source>
        <dbReference type="Pfam" id="PF00561"/>
    </source>
</evidence>
<protein>
    <recommendedName>
        <fullName evidence="4">AB hydrolase-1 domain-containing protein</fullName>
    </recommendedName>
</protein>
<dbReference type="PIRSF" id="PIRSF005539">
    <property type="entry name" value="Pept_S33_TRI_F1"/>
    <property type="match status" value="1"/>
</dbReference>
<dbReference type="AlphaFoldDB" id="A0AAV9JDS6"/>
<gene>
    <name evidence="5" type="ORF">LTR36_005634</name>
</gene>
<accession>A0AAV9JDS6</accession>
<evidence type="ECO:0000313" key="6">
    <source>
        <dbReference type="Proteomes" id="UP001324427"/>
    </source>
</evidence>
<feature type="compositionally biased region" description="Low complexity" evidence="3">
    <location>
        <begin position="1"/>
        <end position="15"/>
    </location>
</feature>
<dbReference type="InterPro" id="IPR050228">
    <property type="entry name" value="Carboxylesterase_BioH"/>
</dbReference>
<evidence type="ECO:0000256" key="3">
    <source>
        <dbReference type="SAM" id="MobiDB-lite"/>
    </source>
</evidence>
<sequence length="336" mass="37945">MPEAMTSTTSSTADPSPRPPGQERPYPKPDKTGRIPFEYSKTGLKGETSYLQWGDLSSKTPLICLHGGPGASHTYLLPISLIHQDYGIPVIMYDQIGCGGSTHFRDKKGDGDFWTPELFMAELDNLKRVLGITEFYLLGQSWGGMLGGQYAIEKQPPGLQKLIISDSPADMVVWTQVANKLRAKLPKDIRETLTRCEEEGRTETEEYEKASLYYYGLHVCRLDPFPKEMTDAFDNIKDDNTVYLTMNGSNEFYVTGTLKHWSIIEELKKITPKTVPGGMLIMNGYWDEAQDETQAPYFTNPSCRTKWVRYALSSHMPMLEETEAYVRDLGTFLTSE</sequence>
<feature type="domain" description="AB hydrolase-1" evidence="4">
    <location>
        <begin position="61"/>
        <end position="250"/>
    </location>
</feature>
<name>A0AAV9JDS6_9PEZI</name>
<reference evidence="5 6" key="1">
    <citation type="submission" date="2021-11" db="EMBL/GenBank/DDBJ databases">
        <title>Black yeast isolated from Biological Soil Crust.</title>
        <authorList>
            <person name="Kurbessoian T."/>
        </authorList>
    </citation>
    <scope>NUCLEOTIDE SEQUENCE [LARGE SCALE GENOMIC DNA]</scope>
    <source>
        <strain evidence="5 6">CCFEE 5522</strain>
    </source>
</reference>
<dbReference type="InterPro" id="IPR000073">
    <property type="entry name" value="AB_hydrolase_1"/>
</dbReference>